<evidence type="ECO:0000313" key="2">
    <source>
        <dbReference type="Proteomes" id="UP000255467"/>
    </source>
</evidence>
<accession>A0A379JGC5</accession>
<reference evidence="1 2" key="1">
    <citation type="submission" date="2018-06" db="EMBL/GenBank/DDBJ databases">
        <authorList>
            <consortium name="Pathogen Informatics"/>
            <person name="Doyle S."/>
        </authorList>
    </citation>
    <scope>NUCLEOTIDE SEQUENCE [LARGE SCALE GENOMIC DNA]</scope>
    <source>
        <strain evidence="1 2">NCTC1934</strain>
    </source>
</reference>
<keyword evidence="2" id="KW-1185">Reference proteome</keyword>
<dbReference type="EMBL" id="UGRY01000003">
    <property type="protein sequence ID" value="SUD47505.1"/>
    <property type="molecule type" value="Genomic_DNA"/>
</dbReference>
<gene>
    <name evidence="1" type="ORF">NCTC1934_04818</name>
</gene>
<sequence>MSMILFDHLLPLLGPEQASYWAQLLVVQPN</sequence>
<name>A0A379JGC5_9NOCA</name>
<proteinExistence type="predicted"/>
<organism evidence="1 2">
    <name type="scientific">Nocardia otitidiscaviarum</name>
    <dbReference type="NCBI Taxonomy" id="1823"/>
    <lineage>
        <taxon>Bacteria</taxon>
        <taxon>Bacillati</taxon>
        <taxon>Actinomycetota</taxon>
        <taxon>Actinomycetes</taxon>
        <taxon>Mycobacteriales</taxon>
        <taxon>Nocardiaceae</taxon>
        <taxon>Nocardia</taxon>
    </lineage>
</organism>
<evidence type="ECO:0000313" key="1">
    <source>
        <dbReference type="EMBL" id="SUD47505.1"/>
    </source>
</evidence>
<dbReference type="Proteomes" id="UP000255467">
    <property type="component" value="Unassembled WGS sequence"/>
</dbReference>
<protein>
    <submittedName>
        <fullName evidence="1">Uncharacterized protein</fullName>
    </submittedName>
</protein>
<dbReference type="AlphaFoldDB" id="A0A379JGC5"/>
<dbReference type="STRING" id="1406858.GCA_000710895_00430"/>